<dbReference type="InterPro" id="IPR011006">
    <property type="entry name" value="CheY-like_superfamily"/>
</dbReference>
<dbReference type="Proteomes" id="UP000197065">
    <property type="component" value="Unassembled WGS sequence"/>
</dbReference>
<dbReference type="InterPro" id="IPR050595">
    <property type="entry name" value="Bact_response_regulator"/>
</dbReference>
<feature type="domain" description="Response regulatory" evidence="3">
    <location>
        <begin position="159"/>
        <end position="273"/>
    </location>
</feature>
<evidence type="ECO:0000259" key="3">
    <source>
        <dbReference type="PROSITE" id="PS50110"/>
    </source>
</evidence>
<evidence type="ECO:0000313" key="4">
    <source>
        <dbReference type="EMBL" id="SNB74598.1"/>
    </source>
</evidence>
<feature type="modified residue" description="4-aspartylphosphate" evidence="2">
    <location>
        <position position="54"/>
    </location>
</feature>
<dbReference type="GO" id="GO:0000160">
    <property type="term" value="P:phosphorelay signal transduction system"/>
    <property type="evidence" value="ECO:0007669"/>
    <property type="project" value="InterPro"/>
</dbReference>
<dbReference type="SUPFAM" id="SSF52172">
    <property type="entry name" value="CheY-like"/>
    <property type="match status" value="2"/>
</dbReference>
<dbReference type="Gene3D" id="3.40.50.2300">
    <property type="match status" value="2"/>
</dbReference>
<dbReference type="PANTHER" id="PTHR44591">
    <property type="entry name" value="STRESS RESPONSE REGULATOR PROTEIN 1"/>
    <property type="match status" value="1"/>
</dbReference>
<proteinExistence type="predicted"/>
<dbReference type="AlphaFoldDB" id="A0A212RQ66"/>
<keyword evidence="1 2" id="KW-0597">Phosphoprotein</keyword>
<dbReference type="CDD" id="cd17569">
    <property type="entry name" value="REC_HupR-like"/>
    <property type="match status" value="1"/>
</dbReference>
<feature type="domain" description="Response regulatory" evidence="3">
    <location>
        <begin position="6"/>
        <end position="120"/>
    </location>
</feature>
<dbReference type="PROSITE" id="PS50110">
    <property type="entry name" value="RESPONSE_REGULATORY"/>
    <property type="match status" value="2"/>
</dbReference>
<organism evidence="4 5">
    <name type="scientific">Arboricoccus pini</name>
    <dbReference type="NCBI Taxonomy" id="1963835"/>
    <lineage>
        <taxon>Bacteria</taxon>
        <taxon>Pseudomonadati</taxon>
        <taxon>Pseudomonadota</taxon>
        <taxon>Alphaproteobacteria</taxon>
        <taxon>Geminicoccales</taxon>
        <taxon>Geminicoccaceae</taxon>
        <taxon>Arboricoccus</taxon>
    </lineage>
</organism>
<sequence length="321" mass="35515">MTQKPTLLFVDDEERVVKLLKIMFRADYQVFTANSGREALAILEAHHIDVIASDQRMPEMLGIELLAQAAKRWPHSVRILLTGYSDLVAIIGAVNEGEVFRFLNKPWNQDELRAVIAEAVQISQRDREAALAAAASPQGAPAEDVARSSSQLPLATAAKLLAIDGIASDRQEVVEMFTQDYHVITASTIETALEMIEMHDVGVIVTNSIVDGVDITDMLAAIREQYPAITVVVVTTNPDSDTIIKLINRGQIYRFAMKPLSPNIFRLAVGAAMREYHRRLADIRLSPPTPRHDPSAVTSGVFESFVRSIARFTKVRDRSSL</sequence>
<name>A0A212RQ66_9PROT</name>
<dbReference type="PANTHER" id="PTHR44591:SF19">
    <property type="entry name" value="TWO-COMPONENT RESPONSE REGULATOR-RELATED"/>
    <property type="match status" value="1"/>
</dbReference>
<evidence type="ECO:0000256" key="1">
    <source>
        <dbReference type="ARBA" id="ARBA00022553"/>
    </source>
</evidence>
<dbReference type="RefSeq" id="WP_088562355.1">
    <property type="nucleotide sequence ID" value="NZ_FYEH01000012.1"/>
</dbReference>
<protein>
    <submittedName>
        <fullName evidence="4">Response regulator receiver domain-containing protein</fullName>
    </submittedName>
</protein>
<accession>A0A212RQ66</accession>
<dbReference type="SMART" id="SM00448">
    <property type="entry name" value="REC"/>
    <property type="match status" value="2"/>
</dbReference>
<dbReference type="CDD" id="cd00156">
    <property type="entry name" value="REC"/>
    <property type="match status" value="1"/>
</dbReference>
<evidence type="ECO:0000256" key="2">
    <source>
        <dbReference type="PROSITE-ProRule" id="PRU00169"/>
    </source>
</evidence>
<dbReference type="InterPro" id="IPR001789">
    <property type="entry name" value="Sig_transdc_resp-reg_receiver"/>
</dbReference>
<evidence type="ECO:0000313" key="5">
    <source>
        <dbReference type="Proteomes" id="UP000197065"/>
    </source>
</evidence>
<reference evidence="4 5" key="1">
    <citation type="submission" date="2017-06" db="EMBL/GenBank/DDBJ databases">
        <authorList>
            <person name="Kim H.J."/>
            <person name="Triplett B.A."/>
        </authorList>
    </citation>
    <scope>NUCLEOTIDE SEQUENCE [LARGE SCALE GENOMIC DNA]</scope>
    <source>
        <strain evidence="4 5">B29T1</strain>
    </source>
</reference>
<dbReference type="Pfam" id="PF00072">
    <property type="entry name" value="Response_reg"/>
    <property type="match status" value="2"/>
</dbReference>
<comment type="caution">
    <text evidence="2">Lacks conserved residue(s) required for the propagation of feature annotation.</text>
</comment>
<gene>
    <name evidence="4" type="ORF">SAMN07250955_11214</name>
</gene>
<dbReference type="OrthoDB" id="9802066at2"/>
<dbReference type="EMBL" id="FYEH01000012">
    <property type="protein sequence ID" value="SNB74598.1"/>
    <property type="molecule type" value="Genomic_DNA"/>
</dbReference>
<keyword evidence="5" id="KW-1185">Reference proteome</keyword>